<gene>
    <name evidence="1" type="ORF">BJ212DRAFT_1378816</name>
</gene>
<protein>
    <submittedName>
        <fullName evidence="1">Uncharacterized protein</fullName>
    </submittedName>
</protein>
<evidence type="ECO:0000313" key="1">
    <source>
        <dbReference type="EMBL" id="KAG1809661.1"/>
    </source>
</evidence>
<keyword evidence="2" id="KW-1185">Reference proteome</keyword>
<proteinExistence type="predicted"/>
<dbReference type="Proteomes" id="UP000807769">
    <property type="component" value="Unassembled WGS sequence"/>
</dbReference>
<evidence type="ECO:0000313" key="2">
    <source>
        <dbReference type="Proteomes" id="UP000807769"/>
    </source>
</evidence>
<dbReference type="RefSeq" id="XP_041189375.1">
    <property type="nucleotide sequence ID" value="XM_041336575.1"/>
</dbReference>
<dbReference type="AlphaFoldDB" id="A0A9P7E2C0"/>
<accession>A0A9P7E2C0</accession>
<sequence>MRIVLEYLVQVIRTAFHAESTSTMDGSQRASYTNHRTTWTTVSSCTLIRFVCLYSAIFRVLWTDVPRLRLFQCLTSE</sequence>
<comment type="caution">
    <text evidence="1">The sequence shown here is derived from an EMBL/GenBank/DDBJ whole genome shotgun (WGS) entry which is preliminary data.</text>
</comment>
<dbReference type="EMBL" id="JABBWG010000033">
    <property type="protein sequence ID" value="KAG1809661.1"/>
    <property type="molecule type" value="Genomic_DNA"/>
</dbReference>
<name>A0A9P7E2C0_9AGAM</name>
<dbReference type="GeneID" id="64630592"/>
<organism evidence="1 2">
    <name type="scientific">Suillus subaureus</name>
    <dbReference type="NCBI Taxonomy" id="48587"/>
    <lineage>
        <taxon>Eukaryota</taxon>
        <taxon>Fungi</taxon>
        <taxon>Dikarya</taxon>
        <taxon>Basidiomycota</taxon>
        <taxon>Agaricomycotina</taxon>
        <taxon>Agaricomycetes</taxon>
        <taxon>Agaricomycetidae</taxon>
        <taxon>Boletales</taxon>
        <taxon>Suillineae</taxon>
        <taxon>Suillaceae</taxon>
        <taxon>Suillus</taxon>
    </lineage>
</organism>
<reference evidence="1" key="1">
    <citation type="journal article" date="2020" name="New Phytol.">
        <title>Comparative genomics reveals dynamic genome evolution in host specialist ectomycorrhizal fungi.</title>
        <authorList>
            <person name="Lofgren L.A."/>
            <person name="Nguyen N.H."/>
            <person name="Vilgalys R."/>
            <person name="Ruytinx J."/>
            <person name="Liao H.L."/>
            <person name="Branco S."/>
            <person name="Kuo A."/>
            <person name="LaButti K."/>
            <person name="Lipzen A."/>
            <person name="Andreopoulos W."/>
            <person name="Pangilinan J."/>
            <person name="Riley R."/>
            <person name="Hundley H."/>
            <person name="Na H."/>
            <person name="Barry K."/>
            <person name="Grigoriev I.V."/>
            <person name="Stajich J.E."/>
            <person name="Kennedy P.G."/>
        </authorList>
    </citation>
    <scope>NUCLEOTIDE SEQUENCE</scope>
    <source>
        <strain evidence="1">MN1</strain>
    </source>
</reference>